<dbReference type="EMBL" id="MNBE01000725">
    <property type="protein sequence ID" value="OKO93269.1"/>
    <property type="molecule type" value="Genomic_DNA"/>
</dbReference>
<proteinExistence type="predicted"/>
<comment type="caution">
    <text evidence="1">The sequence shown here is derived from an EMBL/GenBank/DDBJ whole genome shotgun (WGS) entry which is preliminary data.</text>
</comment>
<organism evidence="1 2">
    <name type="scientific">Penicillium subrubescens</name>
    <dbReference type="NCBI Taxonomy" id="1316194"/>
    <lineage>
        <taxon>Eukaryota</taxon>
        <taxon>Fungi</taxon>
        <taxon>Dikarya</taxon>
        <taxon>Ascomycota</taxon>
        <taxon>Pezizomycotina</taxon>
        <taxon>Eurotiomycetes</taxon>
        <taxon>Eurotiomycetidae</taxon>
        <taxon>Eurotiales</taxon>
        <taxon>Aspergillaceae</taxon>
        <taxon>Penicillium</taxon>
    </lineage>
</organism>
<protein>
    <submittedName>
        <fullName evidence="1">Uncharacterized protein</fullName>
    </submittedName>
</protein>
<gene>
    <name evidence="1" type="ORF">PENSUB_12332</name>
</gene>
<accession>A0A1Q5SZ22</accession>
<keyword evidence="2" id="KW-1185">Reference proteome</keyword>
<reference evidence="1 2" key="1">
    <citation type="submission" date="2016-10" db="EMBL/GenBank/DDBJ databases">
        <title>Genome sequence of the ascomycete fungus Penicillium subrubescens.</title>
        <authorList>
            <person name="De Vries R.P."/>
            <person name="Peng M."/>
            <person name="Dilokpimol A."/>
            <person name="Hilden K."/>
            <person name="Makela M.R."/>
            <person name="Grigoriev I."/>
            <person name="Riley R."/>
            <person name="Granchi Z."/>
        </authorList>
    </citation>
    <scope>NUCLEOTIDE SEQUENCE [LARGE SCALE GENOMIC DNA]</scope>
    <source>
        <strain evidence="1 2">CBS 132785</strain>
    </source>
</reference>
<dbReference type="AlphaFoldDB" id="A0A1Q5SZ22"/>
<dbReference type="Proteomes" id="UP000186955">
    <property type="component" value="Unassembled WGS sequence"/>
</dbReference>
<sequence>MELVQEIIKGTNCPFLPFRVTDMIGIAPKNQHPELVAEKPIHLSNPLDNDSGRHKNERSMIWYQLLFILLALHIAQDHSPGRKVLLDEVLPNTAFQQALPLLGIYWLWGLNNIGIDASSTYILGEHSDGFFSREGALRILQREYDQVPLVLRWCSRRALK</sequence>
<evidence type="ECO:0000313" key="1">
    <source>
        <dbReference type="EMBL" id="OKO93269.1"/>
    </source>
</evidence>
<name>A0A1Q5SZ22_9EURO</name>
<evidence type="ECO:0000313" key="2">
    <source>
        <dbReference type="Proteomes" id="UP000186955"/>
    </source>
</evidence>